<accession>A0AAD9AF99</accession>
<feature type="compositionally biased region" description="Polar residues" evidence="1">
    <location>
        <begin position="1"/>
        <end position="11"/>
    </location>
</feature>
<sequence>MHADTANNSKRPYNFKGRSQRRREAHGFDDKVGIATLGHSLDLSL</sequence>
<feature type="region of interest" description="Disordered" evidence="1">
    <location>
        <begin position="1"/>
        <end position="29"/>
    </location>
</feature>
<dbReference type="AlphaFoldDB" id="A0AAD9AF99"/>
<dbReference type="Proteomes" id="UP001243330">
    <property type="component" value="Unassembled WGS sequence"/>
</dbReference>
<evidence type="ECO:0000313" key="2">
    <source>
        <dbReference type="EMBL" id="KAK1845557.1"/>
    </source>
</evidence>
<gene>
    <name evidence="2" type="ORF">CCHR01_11789</name>
</gene>
<evidence type="ECO:0000313" key="3">
    <source>
        <dbReference type="Proteomes" id="UP001243330"/>
    </source>
</evidence>
<protein>
    <submittedName>
        <fullName evidence="2">Uncharacterized protein</fullName>
    </submittedName>
</protein>
<organism evidence="2 3">
    <name type="scientific">Colletotrichum chrysophilum</name>
    <dbReference type="NCBI Taxonomy" id="1836956"/>
    <lineage>
        <taxon>Eukaryota</taxon>
        <taxon>Fungi</taxon>
        <taxon>Dikarya</taxon>
        <taxon>Ascomycota</taxon>
        <taxon>Pezizomycotina</taxon>
        <taxon>Sordariomycetes</taxon>
        <taxon>Hypocreomycetidae</taxon>
        <taxon>Glomerellales</taxon>
        <taxon>Glomerellaceae</taxon>
        <taxon>Colletotrichum</taxon>
        <taxon>Colletotrichum gloeosporioides species complex</taxon>
    </lineage>
</organism>
<comment type="caution">
    <text evidence="2">The sequence shown here is derived from an EMBL/GenBank/DDBJ whole genome shotgun (WGS) entry which is preliminary data.</text>
</comment>
<dbReference type="EMBL" id="JAQOWY010000267">
    <property type="protein sequence ID" value="KAK1845557.1"/>
    <property type="molecule type" value="Genomic_DNA"/>
</dbReference>
<evidence type="ECO:0000256" key="1">
    <source>
        <dbReference type="SAM" id="MobiDB-lite"/>
    </source>
</evidence>
<name>A0AAD9AF99_9PEZI</name>
<reference evidence="2" key="1">
    <citation type="submission" date="2023-01" db="EMBL/GenBank/DDBJ databases">
        <title>Colletotrichum chrysophilum M932 genome sequence.</title>
        <authorList>
            <person name="Baroncelli R."/>
        </authorList>
    </citation>
    <scope>NUCLEOTIDE SEQUENCE</scope>
    <source>
        <strain evidence="2">M932</strain>
    </source>
</reference>
<proteinExistence type="predicted"/>
<keyword evidence="3" id="KW-1185">Reference proteome</keyword>